<gene>
    <name evidence="6" type="primary">SP11-34</name>
</gene>
<evidence type="ECO:0000256" key="1">
    <source>
        <dbReference type="ARBA" id="ARBA00004613"/>
    </source>
</evidence>
<comment type="subcellular location">
    <subcellularLocation>
        <location evidence="1">Secreted</location>
    </subcellularLocation>
</comment>
<comment type="similarity">
    <text evidence="2">Belongs to the DEFL family.</text>
</comment>
<protein>
    <submittedName>
        <fullName evidence="6">S locus protein 11-34</fullName>
    </submittedName>
</protein>
<dbReference type="GO" id="GO:0007165">
    <property type="term" value="P:signal transduction"/>
    <property type="evidence" value="ECO:0007669"/>
    <property type="project" value="InterPro"/>
</dbReference>
<organism evidence="6">
    <name type="scientific">Brassica campestris</name>
    <name type="common">Field mustard</name>
    <dbReference type="NCBI Taxonomy" id="3711"/>
    <lineage>
        <taxon>Eukaryota</taxon>
        <taxon>Viridiplantae</taxon>
        <taxon>Streptophyta</taxon>
        <taxon>Embryophyta</taxon>
        <taxon>Tracheophyta</taxon>
        <taxon>Spermatophyta</taxon>
        <taxon>Magnoliopsida</taxon>
        <taxon>eudicotyledons</taxon>
        <taxon>Gunneridae</taxon>
        <taxon>Pentapetalae</taxon>
        <taxon>rosids</taxon>
        <taxon>malvids</taxon>
        <taxon>Brassicales</taxon>
        <taxon>Brassicaceae</taxon>
        <taxon>Brassiceae</taxon>
        <taxon>Brassica</taxon>
    </lineage>
</organism>
<sequence length="76" mass="8730">LFIISSHSQEVEANKVKQCFRRRTLTGECVSPGGDKRCEDYFKNKLNEKTAFNCNCVGSRKHALCTCEIRRNPCPY</sequence>
<dbReference type="AlphaFoldDB" id="Q9LRD8"/>
<accession>Q9LRD8</accession>
<dbReference type="EMBL" id="AB039758">
    <property type="protein sequence ID" value="BAA96396.1"/>
    <property type="molecule type" value="mRNA"/>
</dbReference>
<keyword evidence="4" id="KW-0732">Signal</keyword>
<name>Q9LRD8_BRACM</name>
<evidence type="ECO:0000256" key="5">
    <source>
        <dbReference type="ARBA" id="ARBA00023157"/>
    </source>
</evidence>
<evidence type="ECO:0000256" key="3">
    <source>
        <dbReference type="ARBA" id="ARBA00022525"/>
    </source>
</evidence>
<feature type="non-terminal residue" evidence="6">
    <location>
        <position position="1"/>
    </location>
</feature>
<keyword evidence="5" id="KW-1015">Disulfide bond</keyword>
<dbReference type="GO" id="GO:0005576">
    <property type="term" value="C:extracellular region"/>
    <property type="evidence" value="ECO:0007669"/>
    <property type="project" value="UniProtKB-SubCell"/>
</dbReference>
<dbReference type="InterPro" id="IPR010682">
    <property type="entry name" value="SCRL"/>
</dbReference>
<evidence type="ECO:0000313" key="6">
    <source>
        <dbReference type="EMBL" id="BAA96396.1"/>
    </source>
</evidence>
<evidence type="ECO:0000256" key="4">
    <source>
        <dbReference type="ARBA" id="ARBA00022729"/>
    </source>
</evidence>
<keyword evidence="3" id="KW-0964">Secreted</keyword>
<reference evidence="6" key="1">
    <citation type="journal article" date="2000" name="FEBS Lett.">
        <title>Highly divergent sequences of the pollen self-incompatibility (S) gene in class-I S haplotypes of Brassica campestris (syn. rapa) L.</title>
        <authorList>
            <person name="Watanabe M."/>
            <person name="Ito A."/>
            <person name="Takada Y."/>
            <person name="Ninomiya C."/>
            <person name="Kakizaki T."/>
            <person name="Takahata Y."/>
            <person name="Hatakeyama K."/>
            <person name="Hinata K."/>
            <person name="Suzuki G."/>
            <person name="Takasaki T."/>
            <person name="Satta Y."/>
            <person name="Shiba H."/>
            <person name="Takayama S."/>
            <person name="Isogai A."/>
        </authorList>
    </citation>
    <scope>NUCLEOTIDE SEQUENCE</scope>
    <source>
        <strain evidence="6">S34</strain>
    </source>
</reference>
<evidence type="ECO:0000256" key="2">
    <source>
        <dbReference type="ARBA" id="ARBA00006722"/>
    </source>
</evidence>
<proteinExistence type="evidence at transcript level"/>
<dbReference type="Pfam" id="PF06876">
    <property type="entry name" value="SCRL"/>
    <property type="match status" value="1"/>
</dbReference>